<reference evidence="3 4" key="1">
    <citation type="journal article" date="2018" name="Mol. Biol. Evol.">
        <title>Analysis of the draft genome of the red seaweed Gracilariopsis chorda provides insights into genome size evolution in Rhodophyta.</title>
        <authorList>
            <person name="Lee J."/>
            <person name="Yang E.C."/>
            <person name="Graf L."/>
            <person name="Yang J.H."/>
            <person name="Qiu H."/>
            <person name="Zel Zion U."/>
            <person name="Chan C.X."/>
            <person name="Stephens T.G."/>
            <person name="Weber A.P.M."/>
            <person name="Boo G.H."/>
            <person name="Boo S.M."/>
            <person name="Kim K.M."/>
            <person name="Shin Y."/>
            <person name="Jung M."/>
            <person name="Lee S.J."/>
            <person name="Yim H.S."/>
            <person name="Lee J.H."/>
            <person name="Bhattacharya D."/>
            <person name="Yoon H.S."/>
        </authorList>
    </citation>
    <scope>NUCLEOTIDE SEQUENCE [LARGE SCALE GENOMIC DNA]</scope>
    <source>
        <strain evidence="3 4">SKKU-2015</strain>
        <tissue evidence="3">Whole body</tissue>
    </source>
</reference>
<dbReference type="AlphaFoldDB" id="A0A2V3IGE5"/>
<dbReference type="STRING" id="448386.A0A2V3IGE5"/>
<dbReference type="Gene3D" id="3.40.50.720">
    <property type="entry name" value="NAD(P)-binding Rossmann-like Domain"/>
    <property type="match status" value="1"/>
</dbReference>
<dbReference type="GO" id="GO:0016491">
    <property type="term" value="F:oxidoreductase activity"/>
    <property type="evidence" value="ECO:0007669"/>
    <property type="project" value="UniProtKB-KW"/>
</dbReference>
<dbReference type="PANTHER" id="PTHR24320:SF148">
    <property type="entry name" value="NAD(P)-BINDING ROSSMANN-FOLD SUPERFAMILY PROTEIN"/>
    <property type="match status" value="1"/>
</dbReference>
<dbReference type="Proteomes" id="UP000247409">
    <property type="component" value="Unassembled WGS sequence"/>
</dbReference>
<organism evidence="3 4">
    <name type="scientific">Gracilariopsis chorda</name>
    <dbReference type="NCBI Taxonomy" id="448386"/>
    <lineage>
        <taxon>Eukaryota</taxon>
        <taxon>Rhodophyta</taxon>
        <taxon>Florideophyceae</taxon>
        <taxon>Rhodymeniophycidae</taxon>
        <taxon>Gracilariales</taxon>
        <taxon>Gracilariaceae</taxon>
        <taxon>Gracilariopsis</taxon>
    </lineage>
</organism>
<sequence>MAFTIEGVPPQTGKVVIITGASSGIGLEAARVLAKKGAHVIMACRNLGKSQPLADEINSECAETGGKATLVRLDTTDLDSIDSFSNELQAASITQLDVLLLNAGIMMVQWATRPSRSELHPEIESQMSCNVVGHFYLVQKMLPLIRSTPGARVITVSSLAADQTNPTDSINYDVFLAKTPEEYSKMNSYCESKLSCLLLAHELDRRFKQANIDAFAISAHPGYSRTSLQPRSDSFLFKIFLYATLPFSMKAEGGGLVLSMAATADRSEIPPNPYFTPGGFQGLSGAPIANGKMCAHARDDAQAFKLWETCEELCAVTSDI</sequence>
<dbReference type="InterPro" id="IPR036291">
    <property type="entry name" value="NAD(P)-bd_dom_sf"/>
</dbReference>
<dbReference type="OrthoDB" id="1456at2759"/>
<comment type="similarity">
    <text evidence="1">Belongs to the short-chain dehydrogenases/reductases (SDR) family.</text>
</comment>
<evidence type="ECO:0000256" key="1">
    <source>
        <dbReference type="ARBA" id="ARBA00006484"/>
    </source>
</evidence>
<evidence type="ECO:0000256" key="2">
    <source>
        <dbReference type="ARBA" id="ARBA00023002"/>
    </source>
</evidence>
<proteinExistence type="inferred from homology"/>
<dbReference type="Pfam" id="PF00106">
    <property type="entry name" value="adh_short"/>
    <property type="match status" value="1"/>
</dbReference>
<keyword evidence="2" id="KW-0560">Oxidoreductase</keyword>
<dbReference type="PANTHER" id="PTHR24320">
    <property type="entry name" value="RETINOL DEHYDROGENASE"/>
    <property type="match status" value="1"/>
</dbReference>
<comment type="caution">
    <text evidence="3">The sequence shown here is derived from an EMBL/GenBank/DDBJ whole genome shotgun (WGS) entry which is preliminary data.</text>
</comment>
<protein>
    <submittedName>
        <fullName evidence="3">WW domain-containing oxidoreductase</fullName>
    </submittedName>
</protein>
<dbReference type="SUPFAM" id="SSF51735">
    <property type="entry name" value="NAD(P)-binding Rossmann-fold domains"/>
    <property type="match status" value="1"/>
</dbReference>
<gene>
    <name evidence="3" type="ORF">BWQ96_09134</name>
</gene>
<dbReference type="InterPro" id="IPR002347">
    <property type="entry name" value="SDR_fam"/>
</dbReference>
<accession>A0A2V3IGE5</accession>
<evidence type="ECO:0000313" key="3">
    <source>
        <dbReference type="EMBL" id="PXF41147.1"/>
    </source>
</evidence>
<dbReference type="EMBL" id="NBIV01000233">
    <property type="protein sequence ID" value="PXF41147.1"/>
    <property type="molecule type" value="Genomic_DNA"/>
</dbReference>
<dbReference type="PRINTS" id="PR00081">
    <property type="entry name" value="GDHRDH"/>
</dbReference>
<keyword evidence="4" id="KW-1185">Reference proteome</keyword>
<evidence type="ECO:0000313" key="4">
    <source>
        <dbReference type="Proteomes" id="UP000247409"/>
    </source>
</evidence>
<name>A0A2V3IGE5_9FLOR</name>